<evidence type="ECO:0000313" key="2">
    <source>
        <dbReference type="EMBL" id="CAF4555182.1"/>
    </source>
</evidence>
<proteinExistence type="predicted"/>
<comment type="caution">
    <text evidence="2">The sequence shown here is derived from an EMBL/GenBank/DDBJ whole genome shotgun (WGS) entry which is preliminary data.</text>
</comment>
<gene>
    <name evidence="2" type="ORF">OVN521_LOCUS43405</name>
</gene>
<dbReference type="EMBL" id="CAJOBG010061979">
    <property type="protein sequence ID" value="CAF4555182.1"/>
    <property type="molecule type" value="Genomic_DNA"/>
</dbReference>
<feature type="compositionally biased region" description="Pro residues" evidence="1">
    <location>
        <begin position="129"/>
        <end position="138"/>
    </location>
</feature>
<reference evidence="2" key="1">
    <citation type="submission" date="2021-02" db="EMBL/GenBank/DDBJ databases">
        <authorList>
            <person name="Nowell W R."/>
        </authorList>
    </citation>
    <scope>NUCLEOTIDE SEQUENCE</scope>
</reference>
<feature type="region of interest" description="Disordered" evidence="1">
    <location>
        <begin position="129"/>
        <end position="156"/>
    </location>
</feature>
<name>A0A820Z2J0_9BILA</name>
<protein>
    <submittedName>
        <fullName evidence="2">Uncharacterized protein</fullName>
    </submittedName>
</protein>
<feature type="non-terminal residue" evidence="2">
    <location>
        <position position="156"/>
    </location>
</feature>
<accession>A0A820Z2J0</accession>
<evidence type="ECO:0000256" key="1">
    <source>
        <dbReference type="SAM" id="MobiDB-lite"/>
    </source>
</evidence>
<evidence type="ECO:0000313" key="3">
    <source>
        <dbReference type="Proteomes" id="UP000663866"/>
    </source>
</evidence>
<dbReference type="AlphaFoldDB" id="A0A820Z2J0"/>
<sequence>HTSDILPIASFASSQISSSTVKESTLFDQVYGGGRRRPAMISLNVQWVPVNDRSGAYQWNGTDANNRKEKTVTFFGTGEMRGKQHAKAITPPSSDYTDAYLSAIASKPIPTRHVNLISTAVFAKAAPIPLKPPSPPLPSKQSIKTSETRFTNINKI</sequence>
<feature type="non-terminal residue" evidence="2">
    <location>
        <position position="1"/>
    </location>
</feature>
<dbReference type="Proteomes" id="UP000663866">
    <property type="component" value="Unassembled WGS sequence"/>
</dbReference>
<organism evidence="2 3">
    <name type="scientific">Rotaria magnacalcarata</name>
    <dbReference type="NCBI Taxonomy" id="392030"/>
    <lineage>
        <taxon>Eukaryota</taxon>
        <taxon>Metazoa</taxon>
        <taxon>Spiralia</taxon>
        <taxon>Gnathifera</taxon>
        <taxon>Rotifera</taxon>
        <taxon>Eurotatoria</taxon>
        <taxon>Bdelloidea</taxon>
        <taxon>Philodinida</taxon>
        <taxon>Philodinidae</taxon>
        <taxon>Rotaria</taxon>
    </lineage>
</organism>
<keyword evidence="3" id="KW-1185">Reference proteome</keyword>